<reference evidence="1" key="1">
    <citation type="submission" date="2015-05" db="UniProtKB">
        <authorList>
            <consortium name="EnsemblMetazoa"/>
        </authorList>
    </citation>
    <scope>IDENTIFICATION</scope>
</reference>
<dbReference type="PANTHER" id="PTHR10174:SF224">
    <property type="entry name" value="RETINOL-BINDING PROTEIN PINTA"/>
    <property type="match status" value="1"/>
</dbReference>
<dbReference type="Gene3D" id="3.40.525.10">
    <property type="entry name" value="CRAL-TRIO lipid binding domain"/>
    <property type="match status" value="1"/>
</dbReference>
<dbReference type="Gene3D" id="1.10.8.20">
    <property type="entry name" value="N-terminal domain of phosphatidylinositol transfer protein sec14p"/>
    <property type="match status" value="1"/>
</dbReference>
<dbReference type="EMBL" id="ACPB03016756">
    <property type="status" value="NOT_ANNOTATED_CDS"/>
    <property type="molecule type" value="Genomic_DNA"/>
</dbReference>
<dbReference type="eggNOG" id="KOG1471">
    <property type="taxonomic scope" value="Eukaryota"/>
</dbReference>
<dbReference type="SMART" id="SM00516">
    <property type="entry name" value="SEC14"/>
    <property type="match status" value="1"/>
</dbReference>
<dbReference type="InterPro" id="IPR036865">
    <property type="entry name" value="CRAL-TRIO_dom_sf"/>
</dbReference>
<proteinExistence type="predicted"/>
<dbReference type="HOGENOM" id="CLU_046597_3_0_1"/>
<evidence type="ECO:0000313" key="2">
    <source>
        <dbReference type="Proteomes" id="UP000015103"/>
    </source>
</evidence>
<dbReference type="RefSeq" id="XP_073977928.1">
    <property type="nucleotide sequence ID" value="XM_074121827.1"/>
</dbReference>
<dbReference type="InParanoid" id="T1HKZ2"/>
<dbReference type="GeneID" id="141450916"/>
<keyword evidence="2" id="KW-1185">Reference proteome</keyword>
<dbReference type="SUPFAM" id="SSF52087">
    <property type="entry name" value="CRAL/TRIO domain"/>
    <property type="match status" value="1"/>
</dbReference>
<accession>T1HKZ2</accession>
<dbReference type="InterPro" id="IPR001251">
    <property type="entry name" value="CRAL-TRIO_dom"/>
</dbReference>
<dbReference type="SUPFAM" id="SSF46938">
    <property type="entry name" value="CRAL/TRIO N-terminal domain"/>
    <property type="match status" value="1"/>
</dbReference>
<dbReference type="STRING" id="13249.T1HKZ2"/>
<organism evidence="1 2">
    <name type="scientific">Rhodnius prolixus</name>
    <name type="common">Triatomid bug</name>
    <dbReference type="NCBI Taxonomy" id="13249"/>
    <lineage>
        <taxon>Eukaryota</taxon>
        <taxon>Metazoa</taxon>
        <taxon>Ecdysozoa</taxon>
        <taxon>Arthropoda</taxon>
        <taxon>Hexapoda</taxon>
        <taxon>Insecta</taxon>
        <taxon>Pterygota</taxon>
        <taxon>Neoptera</taxon>
        <taxon>Paraneoptera</taxon>
        <taxon>Hemiptera</taxon>
        <taxon>Heteroptera</taxon>
        <taxon>Panheteroptera</taxon>
        <taxon>Cimicomorpha</taxon>
        <taxon>Reduviidae</taxon>
        <taxon>Triatominae</taxon>
        <taxon>Rhodnius</taxon>
    </lineage>
</organism>
<name>T1HKZ2_RHOPR</name>
<dbReference type="CDD" id="cd00170">
    <property type="entry name" value="SEC14"/>
    <property type="match status" value="1"/>
</dbReference>
<dbReference type="Proteomes" id="UP000015103">
    <property type="component" value="Unassembled WGS sequence"/>
</dbReference>
<dbReference type="PANTHER" id="PTHR10174">
    <property type="entry name" value="ALPHA-TOCOPHEROL TRANSFER PROTEIN-RELATED"/>
    <property type="match status" value="1"/>
</dbReference>
<protein>
    <submittedName>
        <fullName evidence="1">CRAL-TRIO domain-containing protein</fullName>
    </submittedName>
</protein>
<dbReference type="EnsemblMetazoa" id="RPRC004716-RA">
    <property type="protein sequence ID" value="RPRC004716-PA"/>
    <property type="gene ID" value="RPRC004716"/>
</dbReference>
<dbReference type="Pfam" id="PF00650">
    <property type="entry name" value="CRAL_TRIO"/>
    <property type="match status" value="1"/>
</dbReference>
<dbReference type="PROSITE" id="PS50191">
    <property type="entry name" value="CRAL_TRIO"/>
    <property type="match status" value="1"/>
</dbReference>
<dbReference type="GO" id="GO:1902936">
    <property type="term" value="F:phosphatidylinositol bisphosphate binding"/>
    <property type="evidence" value="ECO:0007669"/>
    <property type="project" value="TreeGrafter"/>
</dbReference>
<sequence>MSESKIRFPWKVTVEDEFKRNPKLTQEDFETFKNWYKNEKHLPPIDDEMLLHFLHACYYKVEQAKVTIDFYYSYKHTMPEFFENWDINDKDIQDVINNAILSAPLPACTSEGYRVIVCKLNDTDVAKFNYPVCVKWLLMSCIHAIWNQGTQNGYVIVYDATGFTMSHLFKCSMSTVKNYINYGKNASPIRVLKVVFINTSPVVKKLLTLVKPFLSKELINMMSFHVSAESYFKDLDKSNVPEDYGGEAPPMLSLHREFVKTISSARQWLIEEEKIKCDETKRSGKSKKEISPKIDTSFRKLEID</sequence>
<dbReference type="OMA" id="ECFADRD"/>
<dbReference type="InterPro" id="IPR036273">
    <property type="entry name" value="CRAL/TRIO_N_dom_sf"/>
</dbReference>
<evidence type="ECO:0000313" key="1">
    <source>
        <dbReference type="EnsemblMetazoa" id="RPRC004716-PA"/>
    </source>
</evidence>
<dbReference type="AlphaFoldDB" id="T1HKZ2"/>
<dbReference type="VEuPathDB" id="VectorBase:RPRC004716"/>
<dbReference type="GO" id="GO:0016020">
    <property type="term" value="C:membrane"/>
    <property type="evidence" value="ECO:0007669"/>
    <property type="project" value="TreeGrafter"/>
</dbReference>